<dbReference type="GO" id="GO:0015031">
    <property type="term" value="P:protein transport"/>
    <property type="evidence" value="ECO:0007669"/>
    <property type="project" value="UniProtKB-KW"/>
</dbReference>
<dbReference type="Pfam" id="PF08700">
    <property type="entry name" value="VPS51_Exo84_N"/>
    <property type="match status" value="1"/>
</dbReference>
<evidence type="ECO:0000256" key="1">
    <source>
        <dbReference type="ARBA" id="ARBA00004395"/>
    </source>
</evidence>
<dbReference type="PANTHER" id="PTHR31658:SF0">
    <property type="entry name" value="CONSERVED OLIGOMERIC GOLGI COMPLEX SUBUNIT 1"/>
    <property type="match status" value="1"/>
</dbReference>
<evidence type="ECO:0000256" key="8">
    <source>
        <dbReference type="SAM" id="MobiDB-lite"/>
    </source>
</evidence>
<keyword evidence="6" id="KW-0333">Golgi apparatus</keyword>
<evidence type="ECO:0000256" key="2">
    <source>
        <dbReference type="ARBA" id="ARBA00006653"/>
    </source>
</evidence>
<keyword evidence="5" id="KW-0653">Protein transport</keyword>
<sequence length="1042" mass="117106">MRSPTNDESGFLDAESLFRTKPISEIRTIETKTQREIEAKKEELRQLVGNRYRDLIDSADSIVCMKSSCQSISSNISMIDQYIHSLSQNNNDEKTPKIRNYYSNPVRVRVYGIACRVKYLVDTPEIIWGCLDESMFLEASGRYIRAKLVHDLVVGSSENNVKNFPLLRHQWQIVESFKGQISARSRERLMECDLEIGAYADALGAVAVIDELGPEEVLRLFLELRKSWVSMKLGGLGDVVSVFCDVVKIIQVSLGQVGEMFLQVLNDMPLFYKTILGSPPGSQLFGGLPNPEEEVKQWNSHREKLESFMLVLDKVLIAKTCMNWLKMCGEETVSKVNGRYLIDTISSGEELASAEKLIRESLDSRKVLEGSLEWLKSVFGSEIESPWNRIRELVLGNDEDLWDGIFEDAFVRRMNDIIDSGFKDLSRVVNVRDSIRAVVAVPGVVRIDFITYLNRPSTGGGVWFLEQNVRKTATGLGSRVGTDKDDFHSCLNAYFGPEVGQIRDAVDSRCQKILEDFMCFLESPTAASRLRELSSYLQDRCYESLSIIVYEIEEELRHLSSSIKHIKEDSEPPAILVERSLFIGRLLFAFRNHSSHIPLILGSPRLWVNATRSMMFDKGTSSLPVNSRIFLDSPMCDSPRRQSLNGIKRQSSSTLAALSGVIDSASPKLDLLGTKLRDICIWAHTLWITWVSDELSAILSKEINKDDALSLTSSSRSWEETVIKQENSSEGPVEMKIELPSMPSLYLTSFLYQASEEVHKIGGHVLDKLILQKFALGLLERVLSIYGSFLSTLDVRSPKVTERGVLQILLDLRFVSDVLSGGDLSMNDELSKTPKSKLSMKSQMQKQDSSVSRKHVLELTSSLSQRLDPIDWQTYESYLWENEKQAYLRHAVLFGFFVQLNRMYTETQRKLPSNSESNIMRCSVVPRFKYLPISAPALSSRGTTKSSLPISTKDTSSRSSWNSYPSGDSSPKLDYDDTSSFGVATPLFKSFMQVGTRFGESTLKLGSMLTDGQVGRLKDKSAAAMSTFGDMLPVQAAGLLFS</sequence>
<evidence type="ECO:0000256" key="7">
    <source>
        <dbReference type="ARBA" id="ARBA00023136"/>
    </source>
</evidence>
<dbReference type="GO" id="GO:0000139">
    <property type="term" value="C:Golgi membrane"/>
    <property type="evidence" value="ECO:0007669"/>
    <property type="project" value="UniProtKB-SubCell"/>
</dbReference>
<dbReference type="InterPro" id="IPR033370">
    <property type="entry name" value="COG1"/>
</dbReference>
<dbReference type="AlphaFoldDB" id="A0AA41VWJ3"/>
<proteinExistence type="inferred from homology"/>
<comment type="similarity">
    <text evidence="2">Belongs to the COG1 family.</text>
</comment>
<comment type="subcellular location">
    <subcellularLocation>
        <location evidence="1">Golgi apparatus membrane</location>
        <topology evidence="1">Peripheral membrane protein</topology>
    </subcellularLocation>
</comment>
<feature type="compositionally biased region" description="Polar residues" evidence="8">
    <location>
        <begin position="940"/>
        <end position="969"/>
    </location>
</feature>
<dbReference type="Proteomes" id="UP001177140">
    <property type="component" value="Unassembled WGS sequence"/>
</dbReference>
<dbReference type="PANTHER" id="PTHR31658">
    <property type="entry name" value="CONSERVED OLIGOMERIC GOLGI COMPLEX SUBUNIT 1"/>
    <property type="match status" value="1"/>
</dbReference>
<name>A0AA41VWJ3_PAPNU</name>
<dbReference type="EMBL" id="JAJJMA010308367">
    <property type="protein sequence ID" value="MCL7048791.1"/>
    <property type="molecule type" value="Genomic_DNA"/>
</dbReference>
<feature type="region of interest" description="Disordered" evidence="8">
    <location>
        <begin position="939"/>
        <end position="972"/>
    </location>
</feature>
<evidence type="ECO:0000256" key="3">
    <source>
        <dbReference type="ARBA" id="ARBA00020978"/>
    </source>
</evidence>
<dbReference type="GO" id="GO:0006891">
    <property type="term" value="P:intra-Golgi vesicle-mediated transport"/>
    <property type="evidence" value="ECO:0007669"/>
    <property type="project" value="InterPro"/>
</dbReference>
<reference evidence="9" key="1">
    <citation type="submission" date="2022-03" db="EMBL/GenBank/DDBJ databases">
        <title>A functionally conserved STORR gene fusion in Papaver species that diverged 16.8 million years ago.</title>
        <authorList>
            <person name="Catania T."/>
        </authorList>
    </citation>
    <scope>NUCLEOTIDE SEQUENCE</scope>
    <source>
        <strain evidence="9">S-191538</strain>
    </source>
</reference>
<accession>A0AA41VWJ3</accession>
<comment type="caution">
    <text evidence="9">The sequence shown here is derived from an EMBL/GenBank/DDBJ whole genome shotgun (WGS) entry which is preliminary data.</text>
</comment>
<protein>
    <recommendedName>
        <fullName evidence="3">Conserved oligomeric Golgi complex subunit 1</fullName>
    </recommendedName>
</protein>
<dbReference type="GO" id="GO:0017119">
    <property type="term" value="C:Golgi transport complex"/>
    <property type="evidence" value="ECO:0007669"/>
    <property type="project" value="InterPro"/>
</dbReference>
<keyword evidence="10" id="KW-1185">Reference proteome</keyword>
<keyword evidence="4" id="KW-0813">Transport</keyword>
<gene>
    <name evidence="9" type="ORF">MKW94_008928</name>
</gene>
<evidence type="ECO:0000256" key="4">
    <source>
        <dbReference type="ARBA" id="ARBA00022448"/>
    </source>
</evidence>
<organism evidence="9 10">
    <name type="scientific">Papaver nudicaule</name>
    <name type="common">Iceland poppy</name>
    <dbReference type="NCBI Taxonomy" id="74823"/>
    <lineage>
        <taxon>Eukaryota</taxon>
        <taxon>Viridiplantae</taxon>
        <taxon>Streptophyta</taxon>
        <taxon>Embryophyta</taxon>
        <taxon>Tracheophyta</taxon>
        <taxon>Spermatophyta</taxon>
        <taxon>Magnoliopsida</taxon>
        <taxon>Ranunculales</taxon>
        <taxon>Papaveraceae</taxon>
        <taxon>Papaveroideae</taxon>
        <taxon>Papaver</taxon>
    </lineage>
</organism>
<evidence type="ECO:0000256" key="5">
    <source>
        <dbReference type="ARBA" id="ARBA00022927"/>
    </source>
</evidence>
<keyword evidence="7" id="KW-0472">Membrane</keyword>
<evidence type="ECO:0000313" key="9">
    <source>
        <dbReference type="EMBL" id="MCL7048791.1"/>
    </source>
</evidence>
<evidence type="ECO:0000256" key="6">
    <source>
        <dbReference type="ARBA" id="ARBA00023034"/>
    </source>
</evidence>
<evidence type="ECO:0000313" key="10">
    <source>
        <dbReference type="Proteomes" id="UP001177140"/>
    </source>
</evidence>